<keyword evidence="3" id="KW-1185">Reference proteome</keyword>
<sequence length="546" mass="59045">MDLARGILRGAFAQPDGELGTVSKEDLTAFCNGLDQLVSTRTGANSPESINSTAWVLNNVAASPNRTKALGRYLIKVVENEAKRAAASHVTYSETGDPRRARRSQSNGSAERAWYSALDAQLDSDISAASAALAVLQLADVWLKATGLLVERYSTGERFDRFAAELLPTCSELLRQASPETGRAALEFHETATMLLATWKAEATFDDLSIMKLREVARGNYRRWLRWLQGKCPDDFRKLQQSSSVHSSLLDMPDYHGSHRDAWHQQPTGSMIGLIQGSKPISSEDMRPLHVSGTTMDPHLLDVVDQHVEEAERIYSMPKASPYLDDGDVQLNSLGFRVKRDALTGKRRVVETYYGHTIGHVEHLKRRKTNAQPPIAPAMQPRGPSTTAVPPPQATSTSRSYTTASESRSPDNATPSVPPPPSQGRQFVPPPPAISSSSSSPFSIPPPPPPSAGSPPAPFQLPPRPPNWHGPWPPPPPLPPGGSMQGHLPFVPPPPPPHPPPPSHSPSDSQYGARNGDGYNPPSNAHGRGGYGGGRGRGGYGARGRW</sequence>
<dbReference type="EMBL" id="NKHZ01000057">
    <property type="protein sequence ID" value="PNS16463.1"/>
    <property type="molecule type" value="Genomic_DNA"/>
</dbReference>
<evidence type="ECO:0000256" key="1">
    <source>
        <dbReference type="SAM" id="MobiDB-lite"/>
    </source>
</evidence>
<feature type="region of interest" description="Disordered" evidence="1">
    <location>
        <begin position="373"/>
        <end position="546"/>
    </location>
</feature>
<gene>
    <name evidence="2" type="ORF">CAC42_197</name>
</gene>
<evidence type="ECO:0000313" key="3">
    <source>
        <dbReference type="Proteomes" id="UP000243797"/>
    </source>
</evidence>
<dbReference type="OrthoDB" id="21470at2759"/>
<dbReference type="STRING" id="2082308.A0A2K1QNN3"/>
<name>A0A2K1QNN3_9PEZI</name>
<protein>
    <submittedName>
        <fullName evidence="2">Uncharacterized protein</fullName>
    </submittedName>
</protein>
<feature type="compositionally biased region" description="Gly residues" evidence="1">
    <location>
        <begin position="527"/>
        <end position="546"/>
    </location>
</feature>
<dbReference type="Proteomes" id="UP000243797">
    <property type="component" value="Unassembled WGS sequence"/>
</dbReference>
<proteinExistence type="predicted"/>
<feature type="compositionally biased region" description="Pro residues" evidence="1">
    <location>
        <begin position="443"/>
        <end position="480"/>
    </location>
</feature>
<comment type="caution">
    <text evidence="2">The sequence shown here is derived from an EMBL/GenBank/DDBJ whole genome shotgun (WGS) entry which is preliminary data.</text>
</comment>
<dbReference type="AlphaFoldDB" id="A0A2K1QNN3"/>
<feature type="compositionally biased region" description="Pro residues" evidence="1">
    <location>
        <begin position="490"/>
        <end position="504"/>
    </location>
</feature>
<dbReference type="InParanoid" id="A0A2K1QNN3"/>
<organism evidence="2 3">
    <name type="scientific">Sphaceloma murrayae</name>
    <dbReference type="NCBI Taxonomy" id="2082308"/>
    <lineage>
        <taxon>Eukaryota</taxon>
        <taxon>Fungi</taxon>
        <taxon>Dikarya</taxon>
        <taxon>Ascomycota</taxon>
        <taxon>Pezizomycotina</taxon>
        <taxon>Dothideomycetes</taxon>
        <taxon>Dothideomycetidae</taxon>
        <taxon>Myriangiales</taxon>
        <taxon>Elsinoaceae</taxon>
        <taxon>Sphaceloma</taxon>
    </lineage>
</organism>
<reference evidence="2 3" key="1">
    <citation type="submission" date="2017-06" db="EMBL/GenBank/DDBJ databases">
        <title>Draft genome sequence of a variant of Elsinoe murrayae.</title>
        <authorList>
            <person name="Cheng Q."/>
        </authorList>
    </citation>
    <scope>NUCLEOTIDE SEQUENCE [LARGE SCALE GENOMIC DNA]</scope>
    <source>
        <strain evidence="2 3">CQ-2017a</strain>
    </source>
</reference>
<feature type="compositionally biased region" description="Low complexity" evidence="1">
    <location>
        <begin position="394"/>
        <end position="407"/>
    </location>
</feature>
<feature type="compositionally biased region" description="Pro residues" evidence="1">
    <location>
        <begin position="416"/>
        <end position="433"/>
    </location>
</feature>
<feature type="region of interest" description="Disordered" evidence="1">
    <location>
        <begin position="87"/>
        <end position="107"/>
    </location>
</feature>
<evidence type="ECO:0000313" key="2">
    <source>
        <dbReference type="EMBL" id="PNS16463.1"/>
    </source>
</evidence>
<accession>A0A2K1QNN3</accession>